<dbReference type="PANTHER" id="PTHR24148:SF73">
    <property type="entry name" value="HET DOMAIN PROTEIN (AFU_ORTHOLOGUE AFUA_8G01020)"/>
    <property type="match status" value="1"/>
</dbReference>
<feature type="domain" description="Heterokaryon incompatibility" evidence="1">
    <location>
        <begin position="50"/>
        <end position="226"/>
    </location>
</feature>
<accession>A0AA39YSW1</accession>
<sequence length="658" mass="74749">MRDTTFPPGQGAKYQPLKAEGHVRLVQFSRLGSQLHCRLKEVSISEQPEYHALSYVWRWRPQSSDLADPGHDENATRSVFIDGREVQVTANLADFIETITHLWTNVPLFWVDAICINQADDAEKSIQLRMMSNIYENASLIVIWLGKHDATSRATIEKMQEWHDLSLEFCSRYPTWDDMSKASRNWLVGAGVTAQDGSLVDRNAWVDFAQFFQTRQWWHRVWTVQEYCPDVDRLFLCGDTTFTPRCLYEALFLAKLVIDASDSQFLSDAMDVVMRTETFRAEYHRKRPPGELTLYERLHGYEFKRHPLTLEAILITWRSRLASDPRDKVFALLGLLEVPFRQHPLLAINCSLSTVDVFTNVAEYMLEESRSLGFLGAVQPVRSISQTGYPSWVPDWCNTKTDILQLPVVIEYVPGLTPVGRSFISSSDRTCAAYTPWPSEYPFPPGKPLPSIVRAPTGAELHLDGKYHDMIVSLCDAAPNDSLPNISTITRWAEELCTTQDVYPATKEPMLLAVLRTLALDVDNLVSVELVRPPKGLEELSMLPIADAIRGFINGTGSKETYDERGRHTNRQRYLKGRRPAVTQYGYICIVPEHAEKEDCIVAFAGGAVLYVVRQEGWVRGASGLEERYSFVGEAYVHGLMDVDVEQPKSERSRFVLV</sequence>
<dbReference type="InterPro" id="IPR010730">
    <property type="entry name" value="HET"/>
</dbReference>
<dbReference type="Pfam" id="PF26639">
    <property type="entry name" value="Het-6_barrel"/>
    <property type="match status" value="1"/>
</dbReference>
<gene>
    <name evidence="2" type="ORF">B0T16DRAFT_71468</name>
</gene>
<evidence type="ECO:0000313" key="3">
    <source>
        <dbReference type="Proteomes" id="UP001174936"/>
    </source>
</evidence>
<evidence type="ECO:0000313" key="2">
    <source>
        <dbReference type="EMBL" id="KAK0658021.1"/>
    </source>
</evidence>
<evidence type="ECO:0000259" key="1">
    <source>
        <dbReference type="Pfam" id="PF06985"/>
    </source>
</evidence>
<dbReference type="AlphaFoldDB" id="A0AA39YSW1"/>
<dbReference type="Pfam" id="PF06985">
    <property type="entry name" value="HET"/>
    <property type="match status" value="1"/>
</dbReference>
<name>A0AA39YSW1_9PEZI</name>
<proteinExistence type="predicted"/>
<keyword evidence="3" id="KW-1185">Reference proteome</keyword>
<reference evidence="2" key="1">
    <citation type="submission" date="2023-06" db="EMBL/GenBank/DDBJ databases">
        <title>Genome-scale phylogeny and comparative genomics of the fungal order Sordariales.</title>
        <authorList>
            <consortium name="Lawrence Berkeley National Laboratory"/>
            <person name="Hensen N."/>
            <person name="Bonometti L."/>
            <person name="Westerberg I."/>
            <person name="Brannstrom I.O."/>
            <person name="Guillou S."/>
            <person name="Cros-Aarteil S."/>
            <person name="Calhoun S."/>
            <person name="Haridas S."/>
            <person name="Kuo A."/>
            <person name="Mondo S."/>
            <person name="Pangilinan J."/>
            <person name="Riley R."/>
            <person name="Labutti K."/>
            <person name="Andreopoulos B."/>
            <person name="Lipzen A."/>
            <person name="Chen C."/>
            <person name="Yanf M."/>
            <person name="Daum C."/>
            <person name="Ng V."/>
            <person name="Clum A."/>
            <person name="Steindorff A."/>
            <person name="Ohm R."/>
            <person name="Martin F."/>
            <person name="Silar P."/>
            <person name="Natvig D."/>
            <person name="Lalanne C."/>
            <person name="Gautier V."/>
            <person name="Ament-Velasquez S.L."/>
            <person name="Kruys A."/>
            <person name="Hutchinson M.I."/>
            <person name="Powell A.J."/>
            <person name="Barry K."/>
            <person name="Miller A.N."/>
            <person name="Grigoriev I.V."/>
            <person name="Debuchy R."/>
            <person name="Gladieux P."/>
            <person name="Thoren M.H."/>
            <person name="Johannesson H."/>
        </authorList>
    </citation>
    <scope>NUCLEOTIDE SEQUENCE</scope>
    <source>
        <strain evidence="2">SMH2532-1</strain>
    </source>
</reference>
<dbReference type="Proteomes" id="UP001174936">
    <property type="component" value="Unassembled WGS sequence"/>
</dbReference>
<dbReference type="InterPro" id="IPR052895">
    <property type="entry name" value="HetReg/Transcr_Mod"/>
</dbReference>
<dbReference type="EMBL" id="JAULSV010000001">
    <property type="protein sequence ID" value="KAK0658021.1"/>
    <property type="molecule type" value="Genomic_DNA"/>
</dbReference>
<dbReference type="PANTHER" id="PTHR24148">
    <property type="entry name" value="ANKYRIN REPEAT DOMAIN-CONTAINING PROTEIN 39 HOMOLOG-RELATED"/>
    <property type="match status" value="1"/>
</dbReference>
<protein>
    <submittedName>
        <fullName evidence="2">Heterokaryon incompatibility protein-domain-containing protein</fullName>
    </submittedName>
</protein>
<comment type="caution">
    <text evidence="2">The sequence shown here is derived from an EMBL/GenBank/DDBJ whole genome shotgun (WGS) entry which is preliminary data.</text>
</comment>
<organism evidence="2 3">
    <name type="scientific">Cercophora newfieldiana</name>
    <dbReference type="NCBI Taxonomy" id="92897"/>
    <lineage>
        <taxon>Eukaryota</taxon>
        <taxon>Fungi</taxon>
        <taxon>Dikarya</taxon>
        <taxon>Ascomycota</taxon>
        <taxon>Pezizomycotina</taxon>
        <taxon>Sordariomycetes</taxon>
        <taxon>Sordariomycetidae</taxon>
        <taxon>Sordariales</taxon>
        <taxon>Lasiosphaeriaceae</taxon>
        <taxon>Cercophora</taxon>
    </lineage>
</organism>